<comment type="caution">
    <text evidence="10">The sequence shown here is derived from an EMBL/GenBank/DDBJ whole genome shotgun (WGS) entry which is preliminary data.</text>
</comment>
<keyword evidence="11" id="KW-1185">Reference proteome</keyword>
<feature type="transmembrane region" description="Helical" evidence="9">
    <location>
        <begin position="94"/>
        <end position="114"/>
    </location>
</feature>
<dbReference type="CDD" id="cd06582">
    <property type="entry name" value="TM_PBP1_LivH_like"/>
    <property type="match status" value="1"/>
</dbReference>
<keyword evidence="2" id="KW-0813">Transport</keyword>
<dbReference type="Proteomes" id="UP000607197">
    <property type="component" value="Unassembled WGS sequence"/>
</dbReference>
<evidence type="ECO:0000256" key="3">
    <source>
        <dbReference type="ARBA" id="ARBA00022475"/>
    </source>
</evidence>
<dbReference type="GO" id="GO:0005886">
    <property type="term" value="C:plasma membrane"/>
    <property type="evidence" value="ECO:0007669"/>
    <property type="project" value="UniProtKB-SubCell"/>
</dbReference>
<evidence type="ECO:0000256" key="8">
    <source>
        <dbReference type="ARBA" id="ARBA00037998"/>
    </source>
</evidence>
<feature type="transmembrane region" description="Helical" evidence="9">
    <location>
        <begin position="229"/>
        <end position="253"/>
    </location>
</feature>
<dbReference type="PANTHER" id="PTHR11795:SF445">
    <property type="entry name" value="AMINO ACID ABC TRANSPORTER PERMEASE PROTEIN"/>
    <property type="match status" value="1"/>
</dbReference>
<keyword evidence="4 9" id="KW-0812">Transmembrane</keyword>
<evidence type="ECO:0000256" key="2">
    <source>
        <dbReference type="ARBA" id="ARBA00022448"/>
    </source>
</evidence>
<dbReference type="InterPro" id="IPR052157">
    <property type="entry name" value="BCAA_transport_permease"/>
</dbReference>
<evidence type="ECO:0000313" key="10">
    <source>
        <dbReference type="EMBL" id="GGL65999.1"/>
    </source>
</evidence>
<organism evidence="10 11">
    <name type="scientific">Halocalculus aciditolerans</name>
    <dbReference type="NCBI Taxonomy" id="1383812"/>
    <lineage>
        <taxon>Archaea</taxon>
        <taxon>Methanobacteriati</taxon>
        <taxon>Methanobacteriota</taxon>
        <taxon>Stenosarchaea group</taxon>
        <taxon>Halobacteria</taxon>
        <taxon>Halobacteriales</taxon>
        <taxon>Halobacteriaceae</taxon>
        <taxon>Halocalculus</taxon>
    </lineage>
</organism>
<keyword evidence="3" id="KW-1003">Cell membrane</keyword>
<evidence type="ECO:0000256" key="6">
    <source>
        <dbReference type="ARBA" id="ARBA00022989"/>
    </source>
</evidence>
<evidence type="ECO:0000256" key="4">
    <source>
        <dbReference type="ARBA" id="ARBA00022692"/>
    </source>
</evidence>
<protein>
    <submittedName>
        <fullName evidence="10">Branched-chain amino acid ABC transporter permease</fullName>
    </submittedName>
</protein>
<reference evidence="10" key="2">
    <citation type="submission" date="2020-09" db="EMBL/GenBank/DDBJ databases">
        <authorList>
            <person name="Sun Q."/>
            <person name="Ohkuma M."/>
        </authorList>
    </citation>
    <scope>NUCLEOTIDE SEQUENCE</scope>
    <source>
        <strain evidence="10">JCM 19596</strain>
    </source>
</reference>
<dbReference type="InterPro" id="IPR001851">
    <property type="entry name" value="ABC_transp_permease"/>
</dbReference>
<comment type="similarity">
    <text evidence="8">Belongs to the binding-protein-dependent transport system permease family. LivHM subfamily.</text>
</comment>
<dbReference type="GO" id="GO:0006865">
    <property type="term" value="P:amino acid transport"/>
    <property type="evidence" value="ECO:0007669"/>
    <property type="project" value="UniProtKB-KW"/>
</dbReference>
<feature type="transmembrane region" description="Helical" evidence="9">
    <location>
        <begin position="265"/>
        <end position="285"/>
    </location>
</feature>
<feature type="transmembrane region" description="Helical" evidence="9">
    <location>
        <begin position="60"/>
        <end position="82"/>
    </location>
</feature>
<keyword evidence="7 9" id="KW-0472">Membrane</keyword>
<name>A0A830FM22_9EURY</name>
<reference evidence="10" key="1">
    <citation type="journal article" date="2014" name="Int. J. Syst. Evol. Microbiol.">
        <title>Complete genome sequence of Corynebacterium casei LMG S-19264T (=DSM 44701T), isolated from a smear-ripened cheese.</title>
        <authorList>
            <consortium name="US DOE Joint Genome Institute (JGI-PGF)"/>
            <person name="Walter F."/>
            <person name="Albersmeier A."/>
            <person name="Kalinowski J."/>
            <person name="Ruckert C."/>
        </authorList>
    </citation>
    <scope>NUCLEOTIDE SEQUENCE</scope>
    <source>
        <strain evidence="10">JCM 19596</strain>
    </source>
</reference>
<sequence>MVLLETLVNGLIQGSIYALFAASFTIIFGVMDIPNMAHAALFAGGAYVFYQATILTGLPWPVGIVVAVIAIGLLGAILERGIFARLYDRTESEYVFAIILATLGLARIFERAFAQVWGHEPKEVPLAGLQSGSLHAAGVTVTSLELLVFIFSIASFAFLYWVINHTETGLGLQAIVQDRDLARLKGVNVGRTFLIAFVLGSSMAGVAGVLNAAMFSLTPDMGSSLLIKAFIVVILGGIGRVVGAAVAGYALGIYEAFAILYLSSYYIYATEFAVLILFFLLKAVVLSEGEDDLGAAIADRVRGLTEVTR</sequence>
<comment type="subcellular location">
    <subcellularLocation>
        <location evidence="1">Cell membrane</location>
        <topology evidence="1">Multi-pass membrane protein</topology>
    </subcellularLocation>
</comment>
<keyword evidence="5" id="KW-0029">Amino-acid transport</keyword>
<evidence type="ECO:0000313" key="11">
    <source>
        <dbReference type="Proteomes" id="UP000607197"/>
    </source>
</evidence>
<evidence type="ECO:0000256" key="9">
    <source>
        <dbReference type="SAM" id="Phobius"/>
    </source>
</evidence>
<feature type="transmembrane region" description="Helical" evidence="9">
    <location>
        <begin position="12"/>
        <end position="30"/>
    </location>
</feature>
<evidence type="ECO:0000256" key="1">
    <source>
        <dbReference type="ARBA" id="ARBA00004651"/>
    </source>
</evidence>
<proteinExistence type="inferred from homology"/>
<keyword evidence="6 9" id="KW-1133">Transmembrane helix</keyword>
<accession>A0A830FM22</accession>
<dbReference type="AlphaFoldDB" id="A0A830FM22"/>
<evidence type="ECO:0000256" key="7">
    <source>
        <dbReference type="ARBA" id="ARBA00023136"/>
    </source>
</evidence>
<dbReference type="Pfam" id="PF02653">
    <property type="entry name" value="BPD_transp_2"/>
    <property type="match status" value="1"/>
</dbReference>
<dbReference type="EMBL" id="BMPG01000003">
    <property type="protein sequence ID" value="GGL65999.1"/>
    <property type="molecule type" value="Genomic_DNA"/>
</dbReference>
<feature type="transmembrane region" description="Helical" evidence="9">
    <location>
        <begin position="193"/>
        <end position="217"/>
    </location>
</feature>
<dbReference type="GO" id="GO:0022857">
    <property type="term" value="F:transmembrane transporter activity"/>
    <property type="evidence" value="ECO:0007669"/>
    <property type="project" value="InterPro"/>
</dbReference>
<dbReference type="PANTHER" id="PTHR11795">
    <property type="entry name" value="BRANCHED-CHAIN AMINO ACID TRANSPORT SYSTEM PERMEASE PROTEIN LIVH"/>
    <property type="match status" value="1"/>
</dbReference>
<feature type="transmembrane region" description="Helical" evidence="9">
    <location>
        <begin position="134"/>
        <end position="163"/>
    </location>
</feature>
<dbReference type="RefSeq" id="WP_188979384.1">
    <property type="nucleotide sequence ID" value="NZ_BMPG01000003.1"/>
</dbReference>
<dbReference type="OrthoDB" id="43815at2157"/>
<gene>
    <name evidence="10" type="ORF">GCM10009039_24860</name>
</gene>
<evidence type="ECO:0000256" key="5">
    <source>
        <dbReference type="ARBA" id="ARBA00022970"/>
    </source>
</evidence>